<dbReference type="Pfam" id="PF02798">
    <property type="entry name" value="GST_N"/>
    <property type="match status" value="1"/>
</dbReference>
<name>A0AA88Y2W3_PINIB</name>
<dbReference type="SUPFAM" id="SSF47616">
    <property type="entry name" value="GST C-terminal domain-like"/>
    <property type="match status" value="2"/>
</dbReference>
<organism evidence="5 6">
    <name type="scientific">Pinctada imbricata</name>
    <name type="common">Atlantic pearl-oyster</name>
    <name type="synonym">Pinctada martensii</name>
    <dbReference type="NCBI Taxonomy" id="66713"/>
    <lineage>
        <taxon>Eukaryota</taxon>
        <taxon>Metazoa</taxon>
        <taxon>Spiralia</taxon>
        <taxon>Lophotrochozoa</taxon>
        <taxon>Mollusca</taxon>
        <taxon>Bivalvia</taxon>
        <taxon>Autobranchia</taxon>
        <taxon>Pteriomorphia</taxon>
        <taxon>Pterioida</taxon>
        <taxon>Pterioidea</taxon>
        <taxon>Pteriidae</taxon>
        <taxon>Pinctada</taxon>
    </lineage>
</organism>
<accession>A0AA88Y2W3</accession>
<protein>
    <recommendedName>
        <fullName evidence="7">Glutathione transferase</fullName>
    </recommendedName>
</protein>
<dbReference type="PANTHER" id="PTHR11571:SF230">
    <property type="entry name" value="GLUTATHIONE TRANSFERASE"/>
    <property type="match status" value="1"/>
</dbReference>
<sequence>MYYEGSRDFQDLYLPIGFQDEKTVLEKAKAMSLSRYLPVFNQRLTSNNTGYLVGDTFTLADIGLLEPLLSAVEYFGLEILNDFPALKFTEVLLEQREEYLKLKEADKFVFDQVPMLEIDGKQLVQTGAMTRYIARKAGIYGSNDEEKVMIDMYYEGSRDFQGLYMAIGFQDEKTVLEKAKNFSTSRYLPKFNKRLTSNGTGFLVGSSFSLADLGLLEPLLSTVEYFGLEILNEYPALKSFYEAVTKRPSISKYLSGPQRKRKNDEKYIKTVIGVLQG</sequence>
<dbReference type="InterPro" id="IPR040079">
    <property type="entry name" value="Glutathione_S-Trfase"/>
</dbReference>
<evidence type="ECO:0000313" key="5">
    <source>
        <dbReference type="EMBL" id="KAK3097340.1"/>
    </source>
</evidence>
<dbReference type="InterPro" id="IPR004045">
    <property type="entry name" value="Glutathione_S-Trfase_N"/>
</dbReference>
<dbReference type="SUPFAM" id="SSF52833">
    <property type="entry name" value="Thioredoxin-like"/>
    <property type="match status" value="1"/>
</dbReference>
<keyword evidence="2" id="KW-0808">Transferase</keyword>
<dbReference type="PANTHER" id="PTHR11571">
    <property type="entry name" value="GLUTATHIONE S-TRANSFERASE"/>
    <property type="match status" value="1"/>
</dbReference>
<evidence type="ECO:0000313" key="6">
    <source>
        <dbReference type="Proteomes" id="UP001186944"/>
    </source>
</evidence>
<dbReference type="AlphaFoldDB" id="A0AA88Y2W3"/>
<dbReference type="InterPro" id="IPR004046">
    <property type="entry name" value="GST_C"/>
</dbReference>
<feature type="domain" description="GST N-terminal" evidence="3">
    <location>
        <begin position="52"/>
        <end position="141"/>
    </location>
</feature>
<reference evidence="5" key="1">
    <citation type="submission" date="2019-08" db="EMBL/GenBank/DDBJ databases">
        <title>The improved chromosome-level genome for the pearl oyster Pinctada fucata martensii using PacBio sequencing and Hi-C.</title>
        <authorList>
            <person name="Zheng Z."/>
        </authorList>
    </citation>
    <scope>NUCLEOTIDE SEQUENCE</scope>
    <source>
        <strain evidence="5">ZZ-2019</strain>
        <tissue evidence="5">Adductor muscle</tissue>
    </source>
</reference>
<evidence type="ECO:0000259" key="4">
    <source>
        <dbReference type="PROSITE" id="PS50405"/>
    </source>
</evidence>
<feature type="domain" description="GST C-terminal" evidence="4">
    <location>
        <begin position="143"/>
        <end position="264"/>
    </location>
</feature>
<evidence type="ECO:0000256" key="1">
    <source>
        <dbReference type="ARBA" id="ARBA00011055"/>
    </source>
</evidence>
<feature type="domain" description="GST C-terminal" evidence="4">
    <location>
        <begin position="1"/>
        <end position="115"/>
    </location>
</feature>
<evidence type="ECO:0000259" key="3">
    <source>
        <dbReference type="PROSITE" id="PS50404"/>
    </source>
</evidence>
<dbReference type="InterPro" id="IPR050213">
    <property type="entry name" value="GST_superfamily"/>
</dbReference>
<dbReference type="EMBL" id="VSWD01000007">
    <property type="protein sequence ID" value="KAK3097340.1"/>
    <property type="molecule type" value="Genomic_DNA"/>
</dbReference>
<dbReference type="InterPro" id="IPR010987">
    <property type="entry name" value="Glutathione-S-Trfase_C-like"/>
</dbReference>
<evidence type="ECO:0000256" key="2">
    <source>
        <dbReference type="ARBA" id="ARBA00022679"/>
    </source>
</evidence>
<dbReference type="InterPro" id="IPR003080">
    <property type="entry name" value="GST_alpha"/>
</dbReference>
<proteinExistence type="inferred from homology"/>
<dbReference type="Gene3D" id="3.40.30.10">
    <property type="entry name" value="Glutaredoxin"/>
    <property type="match status" value="1"/>
</dbReference>
<dbReference type="Proteomes" id="UP001186944">
    <property type="component" value="Unassembled WGS sequence"/>
</dbReference>
<dbReference type="GO" id="GO:0004364">
    <property type="term" value="F:glutathione transferase activity"/>
    <property type="evidence" value="ECO:0007669"/>
    <property type="project" value="InterPro"/>
</dbReference>
<dbReference type="PROSITE" id="PS50405">
    <property type="entry name" value="GST_CTER"/>
    <property type="match status" value="2"/>
</dbReference>
<comment type="caution">
    <text evidence="5">The sequence shown here is derived from an EMBL/GenBank/DDBJ whole genome shotgun (WGS) entry which is preliminary data.</text>
</comment>
<evidence type="ECO:0008006" key="7">
    <source>
        <dbReference type="Google" id="ProtNLM"/>
    </source>
</evidence>
<dbReference type="InterPro" id="IPR036249">
    <property type="entry name" value="Thioredoxin-like_sf"/>
</dbReference>
<dbReference type="Gene3D" id="1.20.1050.10">
    <property type="match status" value="2"/>
</dbReference>
<dbReference type="GO" id="GO:0006749">
    <property type="term" value="P:glutathione metabolic process"/>
    <property type="evidence" value="ECO:0007669"/>
    <property type="project" value="TreeGrafter"/>
</dbReference>
<dbReference type="InterPro" id="IPR036282">
    <property type="entry name" value="Glutathione-S-Trfase_C_sf"/>
</dbReference>
<dbReference type="PRINTS" id="PR01266">
    <property type="entry name" value="GSTRNSFRASEA"/>
</dbReference>
<gene>
    <name evidence="5" type="ORF">FSP39_008806</name>
</gene>
<comment type="similarity">
    <text evidence="1">Belongs to the GST superfamily. Alpha family.</text>
</comment>
<keyword evidence="6" id="KW-1185">Reference proteome</keyword>
<dbReference type="PROSITE" id="PS50404">
    <property type="entry name" value="GST_NTER"/>
    <property type="match status" value="1"/>
</dbReference>
<dbReference type="SFLD" id="SFLDS00019">
    <property type="entry name" value="Glutathione_Transferase_(cytos"/>
    <property type="match status" value="1"/>
</dbReference>
<dbReference type="Pfam" id="PF14497">
    <property type="entry name" value="GST_C_3"/>
    <property type="match status" value="2"/>
</dbReference>
<dbReference type="FunFam" id="1.20.1050.10:FF:000005">
    <property type="entry name" value="Glutathione S-transferase A1"/>
    <property type="match status" value="1"/>
</dbReference>